<dbReference type="Gene3D" id="3.30.750.140">
    <property type="match status" value="1"/>
</dbReference>
<keyword evidence="3" id="KW-0966">Cell projection</keyword>
<feature type="compositionally biased region" description="Gly residues" evidence="1">
    <location>
        <begin position="424"/>
        <end position="445"/>
    </location>
</feature>
<evidence type="ECO:0000256" key="1">
    <source>
        <dbReference type="SAM" id="MobiDB-lite"/>
    </source>
</evidence>
<accession>A0ABY9AR50</accession>
<feature type="compositionally biased region" description="Basic and acidic residues" evidence="1">
    <location>
        <begin position="467"/>
        <end position="477"/>
    </location>
</feature>
<organism evidence="3 4">
    <name type="scientific">Paracidovorax citrulli</name>
    <name type="common">Acidovorax citrulli</name>
    <dbReference type="NCBI Taxonomy" id="80869"/>
    <lineage>
        <taxon>Bacteria</taxon>
        <taxon>Pseudomonadati</taxon>
        <taxon>Pseudomonadota</taxon>
        <taxon>Betaproteobacteria</taxon>
        <taxon>Burkholderiales</taxon>
        <taxon>Comamonadaceae</taxon>
        <taxon>Paracidovorax</taxon>
    </lineage>
</organism>
<keyword evidence="3" id="KW-0282">Flagellum</keyword>
<dbReference type="Proteomes" id="UP001242732">
    <property type="component" value="Chromosome"/>
</dbReference>
<dbReference type="InterPro" id="IPR038610">
    <property type="entry name" value="FliK-like_C_sf"/>
</dbReference>
<dbReference type="CDD" id="cd17470">
    <property type="entry name" value="T3SS_Flik_C"/>
    <property type="match status" value="1"/>
</dbReference>
<evidence type="ECO:0000259" key="2">
    <source>
        <dbReference type="Pfam" id="PF02120"/>
    </source>
</evidence>
<dbReference type="RefSeq" id="WP_011797401.1">
    <property type="nucleotide sequence ID" value="NZ_CP023687.1"/>
</dbReference>
<feature type="domain" description="Flagellar hook-length control protein-like C-terminal" evidence="2">
    <location>
        <begin position="348"/>
        <end position="426"/>
    </location>
</feature>
<reference evidence="3 4" key="1">
    <citation type="submission" date="2023-06" db="EMBL/GenBank/DDBJ databases">
        <authorList>
            <person name="Ham H."/>
            <person name="Park D.S."/>
        </authorList>
    </citation>
    <scope>NUCLEOTIDE SEQUENCE [LARGE SCALE GENOMIC DNA]</scope>
    <source>
        <strain evidence="3 4">KACC 17005</strain>
    </source>
</reference>
<feature type="region of interest" description="Disordered" evidence="1">
    <location>
        <begin position="420"/>
        <end position="477"/>
    </location>
</feature>
<name>A0ABY9AR50_PARCI</name>
<keyword evidence="3" id="KW-0969">Cilium</keyword>
<proteinExistence type="predicted"/>
<dbReference type="PANTHER" id="PTHR37533:SF2">
    <property type="entry name" value="FLAGELLAR HOOK-LENGTH CONTROL PROTEIN"/>
    <property type="match status" value="1"/>
</dbReference>
<protein>
    <submittedName>
        <fullName evidence="3">Flagellar hook-length control protein FliK</fullName>
    </submittedName>
</protein>
<dbReference type="EMBL" id="CP127363">
    <property type="protein sequence ID" value="WIY49416.1"/>
    <property type="molecule type" value="Genomic_DNA"/>
</dbReference>
<evidence type="ECO:0000313" key="4">
    <source>
        <dbReference type="Proteomes" id="UP001242732"/>
    </source>
</evidence>
<feature type="compositionally biased region" description="Low complexity" evidence="1">
    <location>
        <begin position="31"/>
        <end position="41"/>
    </location>
</feature>
<feature type="region of interest" description="Disordered" evidence="1">
    <location>
        <begin position="1"/>
        <end position="41"/>
    </location>
</feature>
<dbReference type="PANTHER" id="PTHR37533">
    <property type="entry name" value="FLAGELLAR HOOK-LENGTH CONTROL PROTEIN"/>
    <property type="match status" value="1"/>
</dbReference>
<dbReference type="InterPro" id="IPR052563">
    <property type="entry name" value="FliK"/>
</dbReference>
<keyword evidence="4" id="KW-1185">Reference proteome</keyword>
<sequence>MTNDIQNRTARAPSSAHATHESRGARGAGKAGNATAADAGTDAAGGQGGFSLLLASLGAGLDATGAGALPGADNGLGAALAGDAMAGDALASGAAAGNAAGASGLPGMDPLAMALQGLVPGGTAGAWPAAAGSPGGGAGGSLAQALRPAGLMDASSLVGQTALIDGAADLSGAAANAAGKAFAASRGGTARSGHAAMGGTAGSASEAAGASAGGLMVPVLGGKDGELPGAHVLAQAVASASSASAGATAQPDRRDAGFTAGLQAAPRGGESSMTAASAVGGALQDLTPQAGGRADAAVSASLGMDRAVVPASPDGPQASGSFAADAAGDGAAGVADPSQIPMEDQIAEQVAYWVHQKTQNAELTIDRDGQPVEVSVSLTGNEAHVAFRSDQSQTRDMLDTSVAQLRELLRGEGLELAGVSIGQSGAGAGGDASGRPSGRGEGGARIGRVQAAGGGAQGAGDIPRPASRPDRALDVFA</sequence>
<dbReference type="InterPro" id="IPR021136">
    <property type="entry name" value="Flagellar_hook_control-like_C"/>
</dbReference>
<evidence type="ECO:0000313" key="3">
    <source>
        <dbReference type="EMBL" id="WIY49416.1"/>
    </source>
</evidence>
<dbReference type="Pfam" id="PF02120">
    <property type="entry name" value="Flg_hook"/>
    <property type="match status" value="1"/>
</dbReference>
<gene>
    <name evidence="3" type="ORF">QRO08_02260</name>
</gene>